<sequence>MDMKCMSHRTPNRMKPNTARPCRHRSTSDMGTTGGERPEEREGIEDPRTGTRSRRKERPEEGSRGEEPRTGERERRGAEERSRGPGRERGGEPMRGAEDRGEREEGSR</sequence>
<reference evidence="2 3" key="1">
    <citation type="journal article" date="2023" name="Mol. Biol. Evol.">
        <title>Genomics of Secondarily Temperate Adaptation in the Only Non-Antarctic Icefish.</title>
        <authorList>
            <person name="Rivera-Colon A.G."/>
            <person name="Rayamajhi N."/>
            <person name="Minhas B.F."/>
            <person name="Madrigal G."/>
            <person name="Bilyk K.T."/>
            <person name="Yoon V."/>
            <person name="Hune M."/>
            <person name="Gregory S."/>
            <person name="Cheng C.H.C."/>
            <person name="Catchen J.M."/>
        </authorList>
    </citation>
    <scope>NUCLEOTIDE SEQUENCE [LARGE SCALE GENOMIC DNA]</scope>
    <source>
        <strain evidence="2">JC2023a</strain>
    </source>
</reference>
<organism evidence="2 3">
    <name type="scientific">Champsocephalus esox</name>
    <name type="common">pike icefish</name>
    <dbReference type="NCBI Taxonomy" id="159716"/>
    <lineage>
        <taxon>Eukaryota</taxon>
        <taxon>Metazoa</taxon>
        <taxon>Chordata</taxon>
        <taxon>Craniata</taxon>
        <taxon>Vertebrata</taxon>
        <taxon>Euteleostomi</taxon>
        <taxon>Actinopterygii</taxon>
        <taxon>Neopterygii</taxon>
        <taxon>Teleostei</taxon>
        <taxon>Neoteleostei</taxon>
        <taxon>Acanthomorphata</taxon>
        <taxon>Eupercaria</taxon>
        <taxon>Perciformes</taxon>
        <taxon>Notothenioidei</taxon>
        <taxon>Channichthyidae</taxon>
        <taxon>Champsocephalus</taxon>
    </lineage>
</organism>
<feature type="compositionally biased region" description="Basic and acidic residues" evidence="1">
    <location>
        <begin position="36"/>
        <end position="49"/>
    </location>
</feature>
<accession>A0AAN8GFH3</accession>
<feature type="compositionally biased region" description="Basic and acidic residues" evidence="1">
    <location>
        <begin position="57"/>
        <end position="108"/>
    </location>
</feature>
<comment type="caution">
    <text evidence="2">The sequence shown here is derived from an EMBL/GenBank/DDBJ whole genome shotgun (WGS) entry which is preliminary data.</text>
</comment>
<dbReference type="EMBL" id="JAULUE010002065">
    <property type="protein sequence ID" value="KAK5878241.1"/>
    <property type="molecule type" value="Genomic_DNA"/>
</dbReference>
<evidence type="ECO:0000313" key="2">
    <source>
        <dbReference type="EMBL" id="KAK5878241.1"/>
    </source>
</evidence>
<evidence type="ECO:0000313" key="3">
    <source>
        <dbReference type="Proteomes" id="UP001335648"/>
    </source>
</evidence>
<name>A0AAN8GFH3_9TELE</name>
<dbReference type="Proteomes" id="UP001335648">
    <property type="component" value="Unassembled WGS sequence"/>
</dbReference>
<evidence type="ECO:0000256" key="1">
    <source>
        <dbReference type="SAM" id="MobiDB-lite"/>
    </source>
</evidence>
<protein>
    <submittedName>
        <fullName evidence="2">Uncharacterized protein</fullName>
    </submittedName>
</protein>
<dbReference type="AlphaFoldDB" id="A0AAN8GFH3"/>
<keyword evidence="3" id="KW-1185">Reference proteome</keyword>
<feature type="region of interest" description="Disordered" evidence="1">
    <location>
        <begin position="1"/>
        <end position="108"/>
    </location>
</feature>
<proteinExistence type="predicted"/>
<feature type="compositionally biased region" description="Basic residues" evidence="1">
    <location>
        <begin position="1"/>
        <end position="12"/>
    </location>
</feature>
<gene>
    <name evidence="2" type="ORF">CesoFtcFv8_023667</name>
</gene>